<evidence type="ECO:0000256" key="1">
    <source>
        <dbReference type="SAM" id="MobiDB-lite"/>
    </source>
</evidence>
<dbReference type="GeneID" id="17274349"/>
<dbReference type="PaxDb" id="2903-EOD28803"/>
<feature type="compositionally biased region" description="Low complexity" evidence="1">
    <location>
        <begin position="183"/>
        <end position="197"/>
    </location>
</feature>
<evidence type="ECO:0000313" key="3">
    <source>
        <dbReference type="Proteomes" id="UP000013827"/>
    </source>
</evidence>
<feature type="region of interest" description="Disordered" evidence="1">
    <location>
        <begin position="183"/>
        <end position="207"/>
    </location>
</feature>
<evidence type="ECO:0000313" key="2">
    <source>
        <dbReference type="EnsemblProtists" id="EOD28803"/>
    </source>
</evidence>
<dbReference type="HOGENOM" id="CLU_1201765_0_0_1"/>
<organism evidence="2 3">
    <name type="scientific">Emiliania huxleyi (strain CCMP1516)</name>
    <dbReference type="NCBI Taxonomy" id="280463"/>
    <lineage>
        <taxon>Eukaryota</taxon>
        <taxon>Haptista</taxon>
        <taxon>Haptophyta</taxon>
        <taxon>Prymnesiophyceae</taxon>
        <taxon>Isochrysidales</taxon>
        <taxon>Noelaerhabdaceae</taxon>
        <taxon>Emiliania</taxon>
    </lineage>
</organism>
<accession>A0A0D3JZ68</accession>
<dbReference type="KEGG" id="ehx:EMIHUDRAFT_234652"/>
<proteinExistence type="predicted"/>
<dbReference type="EnsemblProtists" id="EOD28803">
    <property type="protein sequence ID" value="EOD28803"/>
    <property type="gene ID" value="EMIHUDRAFT_234652"/>
</dbReference>
<dbReference type="RefSeq" id="XP_005781232.1">
    <property type="nucleotide sequence ID" value="XM_005781175.1"/>
</dbReference>
<dbReference type="eggNOG" id="KOG0891">
    <property type="taxonomic scope" value="Eukaryota"/>
</dbReference>
<dbReference type="STRING" id="2903.R1D0E2"/>
<reference evidence="2" key="2">
    <citation type="submission" date="2024-10" db="UniProtKB">
        <authorList>
            <consortium name="EnsemblProtists"/>
        </authorList>
    </citation>
    <scope>IDENTIFICATION</scope>
</reference>
<dbReference type="AlphaFoldDB" id="A0A0D3JZ68"/>
<reference evidence="3" key="1">
    <citation type="journal article" date="2013" name="Nature">
        <title>Pan genome of the phytoplankton Emiliania underpins its global distribution.</title>
        <authorList>
            <person name="Read B.A."/>
            <person name="Kegel J."/>
            <person name="Klute M.J."/>
            <person name="Kuo A."/>
            <person name="Lefebvre S.C."/>
            <person name="Maumus F."/>
            <person name="Mayer C."/>
            <person name="Miller J."/>
            <person name="Monier A."/>
            <person name="Salamov A."/>
            <person name="Young J."/>
            <person name="Aguilar M."/>
            <person name="Claverie J.M."/>
            <person name="Frickenhaus S."/>
            <person name="Gonzalez K."/>
            <person name="Herman E.K."/>
            <person name="Lin Y.C."/>
            <person name="Napier J."/>
            <person name="Ogata H."/>
            <person name="Sarno A.F."/>
            <person name="Shmutz J."/>
            <person name="Schroeder D."/>
            <person name="de Vargas C."/>
            <person name="Verret F."/>
            <person name="von Dassow P."/>
            <person name="Valentin K."/>
            <person name="Van de Peer Y."/>
            <person name="Wheeler G."/>
            <person name="Dacks J.B."/>
            <person name="Delwiche C.F."/>
            <person name="Dyhrman S.T."/>
            <person name="Glockner G."/>
            <person name="John U."/>
            <person name="Richards T."/>
            <person name="Worden A.Z."/>
            <person name="Zhang X."/>
            <person name="Grigoriev I.V."/>
            <person name="Allen A.E."/>
            <person name="Bidle K."/>
            <person name="Borodovsky M."/>
            <person name="Bowler C."/>
            <person name="Brownlee C."/>
            <person name="Cock J.M."/>
            <person name="Elias M."/>
            <person name="Gladyshev V.N."/>
            <person name="Groth M."/>
            <person name="Guda C."/>
            <person name="Hadaegh A."/>
            <person name="Iglesias-Rodriguez M.D."/>
            <person name="Jenkins J."/>
            <person name="Jones B.M."/>
            <person name="Lawson T."/>
            <person name="Leese F."/>
            <person name="Lindquist E."/>
            <person name="Lobanov A."/>
            <person name="Lomsadze A."/>
            <person name="Malik S.B."/>
            <person name="Marsh M.E."/>
            <person name="Mackinder L."/>
            <person name="Mock T."/>
            <person name="Mueller-Roeber B."/>
            <person name="Pagarete A."/>
            <person name="Parker M."/>
            <person name="Probert I."/>
            <person name="Quesneville H."/>
            <person name="Raines C."/>
            <person name="Rensing S.A."/>
            <person name="Riano-Pachon D.M."/>
            <person name="Richier S."/>
            <person name="Rokitta S."/>
            <person name="Shiraiwa Y."/>
            <person name="Soanes D.M."/>
            <person name="van der Giezen M."/>
            <person name="Wahlund T.M."/>
            <person name="Williams B."/>
            <person name="Wilson W."/>
            <person name="Wolfe G."/>
            <person name="Wurch L.L."/>
        </authorList>
    </citation>
    <scope>NUCLEOTIDE SEQUENCE</scope>
</reference>
<dbReference type="Proteomes" id="UP000013827">
    <property type="component" value="Unassembled WGS sequence"/>
</dbReference>
<name>A0A0D3JZ68_EMIH1</name>
<keyword evidence="3" id="KW-1185">Reference proteome</keyword>
<sequence>MFERAGSALEILRRLSEALGSNDPARRHGGLALVNELVDVNEWSRVGTGAARFCRLLRAAPDEIALAVRTLGHALRSAGAAATDATDAELSRALEWLHAETPAAASRSHRRLSSCLIVTELAMRSGPQAASADPLSETRIAAIGMLRSCLAIVSQREGGLGAWYEAALSRSLAGIQSYHPEAAAADSPSSSASSSAPRPIEEGGGSSGLDEAHGCLCALIITKAEGLGQLH</sequence>
<protein>
    <submittedName>
        <fullName evidence="2">Uncharacterized protein</fullName>
    </submittedName>
</protein>